<evidence type="ECO:0000256" key="2">
    <source>
        <dbReference type="ARBA" id="ARBA00007263"/>
    </source>
</evidence>
<comment type="subcellular location">
    <subcellularLocation>
        <location evidence="1">Membrane</location>
        <topology evidence="1">Multi-pass membrane protein</topology>
    </subcellularLocation>
</comment>
<dbReference type="GO" id="GO:0009922">
    <property type="term" value="F:fatty acid elongase activity"/>
    <property type="evidence" value="ECO:0007669"/>
    <property type="project" value="UniProtKB-EC"/>
</dbReference>
<feature type="region of interest" description="Disordered" evidence="13">
    <location>
        <begin position="333"/>
        <end position="357"/>
    </location>
</feature>
<evidence type="ECO:0000256" key="13">
    <source>
        <dbReference type="SAM" id="MobiDB-lite"/>
    </source>
</evidence>
<dbReference type="PANTHER" id="PTHR11157">
    <property type="entry name" value="FATTY ACID ACYL TRANSFERASE-RELATED"/>
    <property type="match status" value="1"/>
</dbReference>
<keyword evidence="3 12" id="KW-0444">Lipid biosynthesis</keyword>
<dbReference type="Pfam" id="PF01151">
    <property type="entry name" value="ELO"/>
    <property type="match status" value="1"/>
</dbReference>
<evidence type="ECO:0000313" key="15">
    <source>
        <dbReference type="Proteomes" id="UP001276659"/>
    </source>
</evidence>
<evidence type="ECO:0000256" key="7">
    <source>
        <dbReference type="ARBA" id="ARBA00022989"/>
    </source>
</evidence>
<evidence type="ECO:0000256" key="12">
    <source>
        <dbReference type="RuleBase" id="RU361115"/>
    </source>
</evidence>
<dbReference type="InterPro" id="IPR002076">
    <property type="entry name" value="ELO_fam"/>
</dbReference>
<dbReference type="GO" id="GO:0019367">
    <property type="term" value="P:fatty acid elongation, saturated fatty acid"/>
    <property type="evidence" value="ECO:0007669"/>
    <property type="project" value="TreeGrafter"/>
</dbReference>
<gene>
    <name evidence="14" type="ORF">OEA41_003489</name>
</gene>
<evidence type="ECO:0000313" key="14">
    <source>
        <dbReference type="EMBL" id="KAK3171405.1"/>
    </source>
</evidence>
<comment type="catalytic activity">
    <reaction evidence="11">
        <text>a very-long-chain acyl-CoA + malonyl-CoA + H(+) = a very-long-chain 3-oxoacyl-CoA + CO2 + CoA</text>
        <dbReference type="Rhea" id="RHEA:32727"/>
        <dbReference type="ChEBI" id="CHEBI:15378"/>
        <dbReference type="ChEBI" id="CHEBI:16526"/>
        <dbReference type="ChEBI" id="CHEBI:57287"/>
        <dbReference type="ChEBI" id="CHEBI:57384"/>
        <dbReference type="ChEBI" id="CHEBI:90725"/>
        <dbReference type="ChEBI" id="CHEBI:90736"/>
        <dbReference type="EC" id="2.3.1.199"/>
    </reaction>
</comment>
<dbReference type="AlphaFoldDB" id="A0AAD9Z4V2"/>
<keyword evidence="4 12" id="KW-0808">Transferase</keyword>
<keyword evidence="15" id="KW-1185">Reference proteome</keyword>
<dbReference type="GO" id="GO:0030148">
    <property type="term" value="P:sphingolipid biosynthetic process"/>
    <property type="evidence" value="ECO:0007669"/>
    <property type="project" value="TreeGrafter"/>
</dbReference>
<accession>A0AAD9Z4V2</accession>
<evidence type="ECO:0000256" key="9">
    <source>
        <dbReference type="ARBA" id="ARBA00023136"/>
    </source>
</evidence>
<evidence type="ECO:0000256" key="6">
    <source>
        <dbReference type="ARBA" id="ARBA00022832"/>
    </source>
</evidence>
<dbReference type="Proteomes" id="UP001276659">
    <property type="component" value="Unassembled WGS sequence"/>
</dbReference>
<feature type="transmembrane region" description="Helical" evidence="12">
    <location>
        <begin position="48"/>
        <end position="68"/>
    </location>
</feature>
<comment type="catalytic activity">
    <reaction evidence="12">
        <text>an acyl-CoA + malonyl-CoA + H(+) = a 3-oxoacyl-CoA + CO2 + CoA</text>
        <dbReference type="Rhea" id="RHEA:50252"/>
        <dbReference type="ChEBI" id="CHEBI:15378"/>
        <dbReference type="ChEBI" id="CHEBI:16526"/>
        <dbReference type="ChEBI" id="CHEBI:57287"/>
        <dbReference type="ChEBI" id="CHEBI:57384"/>
        <dbReference type="ChEBI" id="CHEBI:58342"/>
        <dbReference type="ChEBI" id="CHEBI:90726"/>
    </reaction>
    <physiologicalReaction direction="left-to-right" evidence="12">
        <dbReference type="Rhea" id="RHEA:50253"/>
    </physiologicalReaction>
</comment>
<dbReference type="GO" id="GO:0005789">
    <property type="term" value="C:endoplasmic reticulum membrane"/>
    <property type="evidence" value="ECO:0007669"/>
    <property type="project" value="TreeGrafter"/>
</dbReference>
<feature type="transmembrane region" description="Helical" evidence="12">
    <location>
        <begin position="222"/>
        <end position="240"/>
    </location>
</feature>
<feature type="transmembrane region" description="Helical" evidence="12">
    <location>
        <begin position="184"/>
        <end position="202"/>
    </location>
</feature>
<evidence type="ECO:0000256" key="1">
    <source>
        <dbReference type="ARBA" id="ARBA00004141"/>
    </source>
</evidence>
<dbReference type="EMBL" id="JASNWA010000008">
    <property type="protein sequence ID" value="KAK3171405.1"/>
    <property type="molecule type" value="Genomic_DNA"/>
</dbReference>
<dbReference type="PROSITE" id="PS01188">
    <property type="entry name" value="ELO"/>
    <property type="match status" value="1"/>
</dbReference>
<dbReference type="GO" id="GO:0034626">
    <property type="term" value="P:fatty acid elongation, polyunsaturated fatty acid"/>
    <property type="evidence" value="ECO:0007669"/>
    <property type="project" value="TreeGrafter"/>
</dbReference>
<reference evidence="14" key="1">
    <citation type="submission" date="2022-11" db="EMBL/GenBank/DDBJ databases">
        <title>Chromosomal genome sequence assembly and mating type (MAT) locus characterization of the leprose asexual lichenized fungus Lepraria neglecta (Nyl.) Erichsen.</title>
        <authorList>
            <person name="Allen J.L."/>
            <person name="Pfeffer B."/>
        </authorList>
    </citation>
    <scope>NUCLEOTIDE SEQUENCE</scope>
    <source>
        <strain evidence="14">Allen 5258</strain>
    </source>
</reference>
<name>A0AAD9Z4V2_9LECA</name>
<dbReference type="PANTHER" id="PTHR11157:SF134">
    <property type="entry name" value="ELONGATION OF FATTY ACIDS PROTEIN 1-RELATED"/>
    <property type="match status" value="1"/>
</dbReference>
<evidence type="ECO:0000256" key="3">
    <source>
        <dbReference type="ARBA" id="ARBA00022516"/>
    </source>
</evidence>
<feature type="transmembrane region" description="Helical" evidence="12">
    <location>
        <begin position="260"/>
        <end position="282"/>
    </location>
</feature>
<keyword evidence="9 12" id="KW-0472">Membrane</keyword>
<evidence type="ECO:0000256" key="8">
    <source>
        <dbReference type="ARBA" id="ARBA00023098"/>
    </source>
</evidence>
<evidence type="ECO:0000256" key="4">
    <source>
        <dbReference type="ARBA" id="ARBA00022679"/>
    </source>
</evidence>
<keyword evidence="5 12" id="KW-0812">Transmembrane</keyword>
<evidence type="ECO:0000256" key="10">
    <source>
        <dbReference type="ARBA" id="ARBA00023160"/>
    </source>
</evidence>
<comment type="similarity">
    <text evidence="2 12">Belongs to the ELO family.</text>
</comment>
<dbReference type="GO" id="GO:0034625">
    <property type="term" value="P:fatty acid elongation, monounsaturated fatty acid"/>
    <property type="evidence" value="ECO:0007669"/>
    <property type="project" value="TreeGrafter"/>
</dbReference>
<keyword evidence="10 12" id="KW-0275">Fatty acid biosynthesis</keyword>
<proteinExistence type="inferred from homology"/>
<feature type="transmembrane region" description="Helical" evidence="12">
    <location>
        <begin position="80"/>
        <end position="102"/>
    </location>
</feature>
<keyword evidence="8 12" id="KW-0443">Lipid metabolism</keyword>
<dbReference type="GO" id="GO:0042761">
    <property type="term" value="P:very long-chain fatty acid biosynthetic process"/>
    <property type="evidence" value="ECO:0007669"/>
    <property type="project" value="TreeGrafter"/>
</dbReference>
<evidence type="ECO:0000256" key="5">
    <source>
        <dbReference type="ARBA" id="ARBA00022692"/>
    </source>
</evidence>
<protein>
    <recommendedName>
        <fullName evidence="12">Elongation of fatty acids protein</fullName>
        <ecNumber evidence="12">2.3.1.-</ecNumber>
    </recommendedName>
</protein>
<comment type="caution">
    <text evidence="14">The sequence shown here is derived from an EMBL/GenBank/DDBJ whole genome shotgun (WGS) entry which is preliminary data.</text>
</comment>
<keyword evidence="7 12" id="KW-1133">Transmembrane helix</keyword>
<dbReference type="EC" id="2.3.1.-" evidence="12"/>
<evidence type="ECO:0000256" key="11">
    <source>
        <dbReference type="ARBA" id="ARBA00047375"/>
    </source>
</evidence>
<sequence length="357" mass="40748">MDSLKSIPRPTLDRPFAIELWPLFDKAYAQAAGFSANKFVFVPGETPLSTLTASATMLITYYVTIFAGREFMKNREPFKLNGLFMVHNLLLTAISGTLLALFTEQLVPTVWRNGIFYAICDHRGGWTTPLVTLYYLNYLTKYLELFDTVFMVLKKKPLTFLHTYHHGATALLCYTQLIGLTSVSWVPITLNLIVHVVMYWYYFQAARGVRIWWKKWITRLQIIQFVIDLGFVYFASYTYFSSTYFPSLPTLGQCAGEEFAAFAGMGILSSYLLLFISFYFATYKKDNTKGGRGRKKSRRLSETATRATIDMAKAEVPDVQRIEDSIHRLEDSMHHKTHSNGVANGGVTPRVTRSRKA</sequence>
<dbReference type="InterPro" id="IPR030457">
    <property type="entry name" value="ELO_CS"/>
</dbReference>
<keyword evidence="6 12" id="KW-0276">Fatty acid metabolism</keyword>
<organism evidence="14 15">
    <name type="scientific">Lepraria neglecta</name>
    <dbReference type="NCBI Taxonomy" id="209136"/>
    <lineage>
        <taxon>Eukaryota</taxon>
        <taxon>Fungi</taxon>
        <taxon>Dikarya</taxon>
        <taxon>Ascomycota</taxon>
        <taxon>Pezizomycotina</taxon>
        <taxon>Lecanoromycetes</taxon>
        <taxon>OSLEUM clade</taxon>
        <taxon>Lecanoromycetidae</taxon>
        <taxon>Lecanorales</taxon>
        <taxon>Lecanorineae</taxon>
        <taxon>Stereocaulaceae</taxon>
        <taxon>Lepraria</taxon>
    </lineage>
</organism>